<dbReference type="Pfam" id="PF00583">
    <property type="entry name" value="Acetyltransf_1"/>
    <property type="match status" value="1"/>
</dbReference>
<dbReference type="Gene3D" id="3.40.630.30">
    <property type="match status" value="1"/>
</dbReference>
<dbReference type="PANTHER" id="PTHR43072:SF23">
    <property type="entry name" value="UPF0039 PROTEIN C11D3.02C"/>
    <property type="match status" value="1"/>
</dbReference>
<dbReference type="PROSITE" id="PS51186">
    <property type="entry name" value="GNAT"/>
    <property type="match status" value="1"/>
</dbReference>
<evidence type="ECO:0000256" key="2">
    <source>
        <dbReference type="ARBA" id="ARBA00023315"/>
    </source>
</evidence>
<evidence type="ECO:0000313" key="4">
    <source>
        <dbReference type="EMBL" id="XCO74270.1"/>
    </source>
</evidence>
<name>A0AAU8MPC0_9GAMM</name>
<evidence type="ECO:0000256" key="1">
    <source>
        <dbReference type="ARBA" id="ARBA00022679"/>
    </source>
</evidence>
<dbReference type="SUPFAM" id="SSF55729">
    <property type="entry name" value="Acyl-CoA N-acyltransferases (Nat)"/>
    <property type="match status" value="1"/>
</dbReference>
<gene>
    <name evidence="4" type="ORF">ABU614_18090</name>
</gene>
<feature type="domain" description="N-acetyltransferase" evidence="3">
    <location>
        <begin position="29"/>
        <end position="184"/>
    </location>
</feature>
<protein>
    <submittedName>
        <fullName evidence="4">GNAT family N-acetyltransferase</fullName>
    </submittedName>
</protein>
<dbReference type="InterPro" id="IPR016181">
    <property type="entry name" value="Acyl_CoA_acyltransferase"/>
</dbReference>
<dbReference type="AlphaFoldDB" id="A0AAU8MPC0"/>
<organism evidence="4">
    <name type="scientific">Lysobacter firmicutimachus</name>
    <dbReference type="NCBI Taxonomy" id="1792846"/>
    <lineage>
        <taxon>Bacteria</taxon>
        <taxon>Pseudomonadati</taxon>
        <taxon>Pseudomonadota</taxon>
        <taxon>Gammaproteobacteria</taxon>
        <taxon>Lysobacterales</taxon>
        <taxon>Lysobacteraceae</taxon>
        <taxon>Lysobacter</taxon>
    </lineage>
</organism>
<dbReference type="GO" id="GO:0016747">
    <property type="term" value="F:acyltransferase activity, transferring groups other than amino-acyl groups"/>
    <property type="evidence" value="ECO:0007669"/>
    <property type="project" value="InterPro"/>
</dbReference>
<evidence type="ECO:0000259" key="3">
    <source>
        <dbReference type="PROSITE" id="PS51186"/>
    </source>
</evidence>
<proteinExistence type="predicted"/>
<keyword evidence="2" id="KW-0012">Acyltransferase</keyword>
<accession>A0AAU8MPC0</accession>
<sequence length="184" mass="20797">MSHGPLLFTPSAGPEYPRWSETLRDRSHVLIRPILPQDKEAERAFIEGLSAEARRYRFLGQVKCPSDAMLERITHVDYVHEVAFVAVVAEDGHDRIVGVSRYSTDQEGTQCECAVTVSDAWQHKGLGTLLMRHLIEVARARGIRRMSSIDSAENVQMRDLARYLGFQSRVDPDDASQVIYELSL</sequence>
<reference evidence="4" key="1">
    <citation type="submission" date="2024-06" db="EMBL/GenBank/DDBJ databases">
        <authorList>
            <person name="Li S."/>
        </authorList>
    </citation>
    <scope>NUCLEOTIDE SEQUENCE</scope>
    <source>
        <strain evidence="4">SR10</strain>
    </source>
</reference>
<dbReference type="CDD" id="cd04301">
    <property type="entry name" value="NAT_SF"/>
    <property type="match status" value="1"/>
</dbReference>
<keyword evidence="1" id="KW-0808">Transferase</keyword>
<dbReference type="PANTHER" id="PTHR43072">
    <property type="entry name" value="N-ACETYLTRANSFERASE"/>
    <property type="match status" value="1"/>
</dbReference>
<dbReference type="RefSeq" id="WP_363797132.1">
    <property type="nucleotide sequence ID" value="NZ_CP159925.1"/>
</dbReference>
<dbReference type="EMBL" id="CP159925">
    <property type="protein sequence ID" value="XCO74270.1"/>
    <property type="molecule type" value="Genomic_DNA"/>
</dbReference>
<dbReference type="InterPro" id="IPR000182">
    <property type="entry name" value="GNAT_dom"/>
</dbReference>